<dbReference type="AlphaFoldDB" id="A0A218X8E5"/>
<dbReference type="InterPro" id="IPR045054">
    <property type="entry name" value="P4HA-like"/>
</dbReference>
<dbReference type="PANTHER" id="PTHR10869:SF123">
    <property type="entry name" value="PROLYL 4-HYDROXYLASE 10-RELATED"/>
    <property type="match status" value="1"/>
</dbReference>
<comment type="subcellular location">
    <subcellularLocation>
        <location evidence="1">Endoplasmic reticulum membrane</location>
    </subcellularLocation>
</comment>
<keyword evidence="5" id="KW-0812">Transmembrane</keyword>
<keyword evidence="5" id="KW-1133">Transmembrane helix</keyword>
<feature type="transmembrane region" description="Helical" evidence="5">
    <location>
        <begin position="69"/>
        <end position="89"/>
    </location>
</feature>
<organism evidence="7 8">
    <name type="scientific">Punica granatum</name>
    <name type="common">Pomegranate</name>
    <dbReference type="NCBI Taxonomy" id="22663"/>
    <lineage>
        <taxon>Eukaryota</taxon>
        <taxon>Viridiplantae</taxon>
        <taxon>Streptophyta</taxon>
        <taxon>Embryophyta</taxon>
        <taxon>Tracheophyta</taxon>
        <taxon>Spermatophyta</taxon>
        <taxon>Magnoliopsida</taxon>
        <taxon>eudicotyledons</taxon>
        <taxon>Gunneridae</taxon>
        <taxon>Pentapetalae</taxon>
        <taxon>rosids</taxon>
        <taxon>malvids</taxon>
        <taxon>Myrtales</taxon>
        <taxon>Lythraceae</taxon>
        <taxon>Punica</taxon>
    </lineage>
</organism>
<feature type="signal peptide" evidence="6">
    <location>
        <begin position="1"/>
        <end position="24"/>
    </location>
</feature>
<keyword evidence="5" id="KW-0472">Membrane</keyword>
<evidence type="ECO:0000256" key="5">
    <source>
        <dbReference type="SAM" id="Phobius"/>
    </source>
</evidence>
<sequence length="248" mass="27272">MADMGFLKNLLWLKLLGALYGAKGVSILSDPEEAHPLLSISVGPDRRPEHGQGEVPPCAGLRATRHRAVFMVLLALTVVLLVLLALGIVSLPIRNKASPPVDFSPITILRHQSSDRRSEESGQRGKQWSQVLSWEHRAVLYHNFQSKEEREHLISLAKPHVVKSTVADSRTGKIFDNEVSGPPNAKANFSDVPWCELPECGNKGLAPKMGNAVLFWTVKPDGSVDPASVQGMLSQQTNNSRDFSTKWE</sequence>
<evidence type="ECO:0000256" key="2">
    <source>
        <dbReference type="ARBA" id="ARBA00022723"/>
    </source>
</evidence>
<feature type="chain" id="PRO_5012894522" description="Prolyl 4-hydroxylase 3" evidence="6">
    <location>
        <begin position="25"/>
        <end position="248"/>
    </location>
</feature>
<dbReference type="Proteomes" id="UP000197138">
    <property type="component" value="Unassembled WGS sequence"/>
</dbReference>
<keyword evidence="6" id="KW-0732">Signal</keyword>
<proteinExistence type="predicted"/>
<dbReference type="EMBL" id="MTKT01002214">
    <property type="protein sequence ID" value="OWM80946.1"/>
    <property type="molecule type" value="Genomic_DNA"/>
</dbReference>
<evidence type="ECO:0000313" key="7">
    <source>
        <dbReference type="EMBL" id="OWM80946.1"/>
    </source>
</evidence>
<reference evidence="8" key="1">
    <citation type="journal article" date="2017" name="Plant J.">
        <title>The pomegranate (Punica granatum L.) genome and the genomics of punicalagin biosynthesis.</title>
        <authorList>
            <person name="Qin G."/>
            <person name="Xu C."/>
            <person name="Ming R."/>
            <person name="Tang H."/>
            <person name="Guyot R."/>
            <person name="Kramer E.M."/>
            <person name="Hu Y."/>
            <person name="Yi X."/>
            <person name="Qi Y."/>
            <person name="Xu X."/>
            <person name="Gao Z."/>
            <person name="Pan H."/>
            <person name="Jian J."/>
            <person name="Tian Y."/>
            <person name="Yue Z."/>
            <person name="Xu Y."/>
        </authorList>
    </citation>
    <scope>NUCLEOTIDE SEQUENCE [LARGE SCALE GENOMIC DNA]</scope>
    <source>
        <strain evidence="8">cv. Dabenzi</strain>
    </source>
</reference>
<keyword evidence="2" id="KW-0479">Metal-binding</keyword>
<evidence type="ECO:0008006" key="9">
    <source>
        <dbReference type="Google" id="ProtNLM"/>
    </source>
</evidence>
<dbReference type="PANTHER" id="PTHR10869">
    <property type="entry name" value="PROLYL 4-HYDROXYLASE ALPHA SUBUNIT"/>
    <property type="match status" value="1"/>
</dbReference>
<dbReference type="Gene3D" id="2.60.120.620">
    <property type="entry name" value="q2cbj1_9rhob like domain"/>
    <property type="match status" value="1"/>
</dbReference>
<accession>A0A218X8E5</accession>
<gene>
    <name evidence="7" type="ORF">CDL15_Pgr006977</name>
</gene>
<feature type="compositionally biased region" description="Polar residues" evidence="4">
    <location>
        <begin position="231"/>
        <end position="242"/>
    </location>
</feature>
<evidence type="ECO:0000256" key="6">
    <source>
        <dbReference type="SAM" id="SignalP"/>
    </source>
</evidence>
<comment type="caution">
    <text evidence="7">The sequence shown here is derived from an EMBL/GenBank/DDBJ whole genome shotgun (WGS) entry which is preliminary data.</text>
</comment>
<dbReference type="GO" id="GO:0046872">
    <property type="term" value="F:metal ion binding"/>
    <property type="evidence" value="ECO:0007669"/>
    <property type="project" value="UniProtKB-KW"/>
</dbReference>
<dbReference type="GO" id="GO:0004656">
    <property type="term" value="F:procollagen-proline 4-dioxygenase activity"/>
    <property type="evidence" value="ECO:0007669"/>
    <property type="project" value="TreeGrafter"/>
</dbReference>
<feature type="region of interest" description="Disordered" evidence="4">
    <location>
        <begin position="227"/>
        <end position="248"/>
    </location>
</feature>
<evidence type="ECO:0000256" key="4">
    <source>
        <dbReference type="SAM" id="MobiDB-lite"/>
    </source>
</evidence>
<protein>
    <recommendedName>
        <fullName evidence="9">Prolyl 4-hydroxylase 3</fullName>
    </recommendedName>
</protein>
<keyword evidence="3" id="KW-0408">Iron</keyword>
<dbReference type="GO" id="GO:0005789">
    <property type="term" value="C:endoplasmic reticulum membrane"/>
    <property type="evidence" value="ECO:0007669"/>
    <property type="project" value="UniProtKB-SubCell"/>
</dbReference>
<evidence type="ECO:0000256" key="3">
    <source>
        <dbReference type="ARBA" id="ARBA00023004"/>
    </source>
</evidence>
<name>A0A218X8E5_PUNGR</name>
<evidence type="ECO:0000256" key="1">
    <source>
        <dbReference type="ARBA" id="ARBA00004586"/>
    </source>
</evidence>
<evidence type="ECO:0000313" key="8">
    <source>
        <dbReference type="Proteomes" id="UP000197138"/>
    </source>
</evidence>